<organism evidence="1 2">
    <name type="scientific">Paramecium sonneborni</name>
    <dbReference type="NCBI Taxonomy" id="65129"/>
    <lineage>
        <taxon>Eukaryota</taxon>
        <taxon>Sar</taxon>
        <taxon>Alveolata</taxon>
        <taxon>Ciliophora</taxon>
        <taxon>Intramacronucleata</taxon>
        <taxon>Oligohymenophorea</taxon>
        <taxon>Peniculida</taxon>
        <taxon>Parameciidae</taxon>
        <taxon>Paramecium</taxon>
    </lineage>
</organism>
<dbReference type="Proteomes" id="UP000692954">
    <property type="component" value="Unassembled WGS sequence"/>
</dbReference>
<sequence>MNNQSHDQYYKYMQTRYPILQIDQSFFNIPSFQVTCDKSISPVAVRTLKGNKYNPLVSEYYSVRKHPY</sequence>
<reference evidence="1" key="1">
    <citation type="submission" date="2021-01" db="EMBL/GenBank/DDBJ databases">
        <authorList>
            <consortium name="Genoscope - CEA"/>
            <person name="William W."/>
        </authorList>
    </citation>
    <scope>NUCLEOTIDE SEQUENCE</scope>
</reference>
<evidence type="ECO:0000313" key="2">
    <source>
        <dbReference type="Proteomes" id="UP000692954"/>
    </source>
</evidence>
<comment type="caution">
    <text evidence="1">The sequence shown here is derived from an EMBL/GenBank/DDBJ whole genome shotgun (WGS) entry which is preliminary data.</text>
</comment>
<keyword evidence="2" id="KW-1185">Reference proteome</keyword>
<gene>
    <name evidence="1" type="ORF">PSON_ATCC_30995.1.T0590189</name>
</gene>
<evidence type="ECO:0000313" key="1">
    <source>
        <dbReference type="EMBL" id="CAD8092667.1"/>
    </source>
</evidence>
<proteinExistence type="predicted"/>
<dbReference type="EMBL" id="CAJJDN010000059">
    <property type="protein sequence ID" value="CAD8092667.1"/>
    <property type="molecule type" value="Genomic_DNA"/>
</dbReference>
<dbReference type="AlphaFoldDB" id="A0A8S1NHR2"/>
<name>A0A8S1NHR2_9CILI</name>
<accession>A0A8S1NHR2</accession>
<protein>
    <submittedName>
        <fullName evidence="1">Uncharacterized protein</fullName>
    </submittedName>
</protein>